<evidence type="ECO:0000313" key="8">
    <source>
        <dbReference type="Proteomes" id="UP000070134"/>
    </source>
</evidence>
<dbReference type="InterPro" id="IPR029058">
    <property type="entry name" value="AB_hydrolase_fold"/>
</dbReference>
<dbReference type="RefSeq" id="WP_066495191.1">
    <property type="nucleotide sequence ID" value="NZ_BJMO01000022.1"/>
</dbReference>
<dbReference type="STRING" id="37927.SA2016_0652"/>
<keyword evidence="3" id="KW-0720">Serine protease</keyword>
<protein>
    <submittedName>
        <fullName evidence="7">Prolyl oligopeptidase</fullName>
    </submittedName>
</protein>
<dbReference type="Gene3D" id="3.40.50.1820">
    <property type="entry name" value="alpha/beta hydrolase"/>
    <property type="match status" value="1"/>
</dbReference>
<dbReference type="SUPFAM" id="SSF50993">
    <property type="entry name" value="Peptidase/esterase 'gauge' domain"/>
    <property type="match status" value="1"/>
</dbReference>
<dbReference type="GO" id="GO:0070012">
    <property type="term" value="F:oligopeptidase activity"/>
    <property type="evidence" value="ECO:0007669"/>
    <property type="project" value="TreeGrafter"/>
</dbReference>
<feature type="compositionally biased region" description="Low complexity" evidence="4">
    <location>
        <begin position="9"/>
        <end position="22"/>
    </location>
</feature>
<sequence length="723" mass="79583">MTAQPPVSADTATLPPAAAPADQPVDENLWLEDIHGEDQLAWVREQNARTEEVLETGDYPELEARILEVMDSTDRIPMVAKRGDWYYNFWRDAEHPKGLWRRARWESYVTQAPEWETVLDVDALAAADGVEWVWGGANFLRPADGVSWRRCMLRLSPDGGDAAAVREYDVEDRAFIDPSEGGFALPAAKGGVDWLDADTLLVSSTLGEDAVTTSSYPRIVRRLPRGTDLADAEVIFEVPADHMMAGAGFDDTPGFERLIASDRISFFDVTHSIWWDDAWHEIPVPTDVDVDLHREWILFRPQRDWDLEGRTYPGGSLLAVDFEAFMAGSRETTVLFAPDAHTSLQSWSWTKGHLLLNLLRDVSSEIRVLTPPARAAAGDGTAAAESADDAAWSPRVLDACPPLHLVESYAVDDEDPEAGDDYWLVATGFLTPTTLLRGTLGGEHAEVKRAPSFFDESRFEVEQHFAVSADGTQVPYFQVGPRGLRLDGTAPTQLSGYGGFEISRTPAYSGTVGRAWLEKGGVYVVANIRGGGEYGPAWHQAALKENRHRAYEDFAAVAQDLIRRGVTSPAHLGCAGGSNGGLLVGNMLVGYPQLFGAISCGVPLLDMRRYTKLSAGYSWIAEYGDPDDPDEWESIRTFSPYHLLRDGVDYPDTFIWTATSDDRVGPVQARKMAARMEAMGIPNVWFHEALEGGHAGASDNRQAAALQARSQAFLWRALTGTLR</sequence>
<dbReference type="GO" id="GO:0006508">
    <property type="term" value="P:proteolysis"/>
    <property type="evidence" value="ECO:0007669"/>
    <property type="project" value="UniProtKB-KW"/>
</dbReference>
<dbReference type="InterPro" id="IPR023302">
    <property type="entry name" value="Pept_S9A_N"/>
</dbReference>
<dbReference type="SUPFAM" id="SSF53474">
    <property type="entry name" value="alpha/beta-Hydrolases"/>
    <property type="match status" value="1"/>
</dbReference>
<dbReference type="Proteomes" id="UP000070134">
    <property type="component" value="Chromosome"/>
</dbReference>
<reference evidence="7 8" key="1">
    <citation type="submission" date="2016-02" db="EMBL/GenBank/DDBJ databases">
        <title>Complete genome of Sinomonas atrocyanea KCTC 3377.</title>
        <authorList>
            <person name="Kim K.M."/>
        </authorList>
    </citation>
    <scope>NUCLEOTIDE SEQUENCE [LARGE SCALE GENOMIC DNA]</scope>
    <source>
        <strain evidence="7 8">KCTC 3377</strain>
    </source>
</reference>
<keyword evidence="2" id="KW-0378">Hydrolase</keyword>
<evidence type="ECO:0000256" key="1">
    <source>
        <dbReference type="ARBA" id="ARBA00022670"/>
    </source>
</evidence>
<evidence type="ECO:0000259" key="5">
    <source>
        <dbReference type="Pfam" id="PF00326"/>
    </source>
</evidence>
<dbReference type="InterPro" id="IPR002470">
    <property type="entry name" value="Peptidase_S9A"/>
</dbReference>
<evidence type="ECO:0000256" key="2">
    <source>
        <dbReference type="ARBA" id="ARBA00022801"/>
    </source>
</evidence>
<dbReference type="PANTHER" id="PTHR42881:SF13">
    <property type="entry name" value="PROLYL ENDOPEPTIDASE"/>
    <property type="match status" value="1"/>
</dbReference>
<dbReference type="InterPro" id="IPR051167">
    <property type="entry name" value="Prolyl_oligopep/macrocyclase"/>
</dbReference>
<dbReference type="Pfam" id="PF02897">
    <property type="entry name" value="Peptidase_S9_N"/>
    <property type="match status" value="1"/>
</dbReference>
<dbReference type="Pfam" id="PF00326">
    <property type="entry name" value="Peptidase_S9"/>
    <property type="match status" value="1"/>
</dbReference>
<keyword evidence="8" id="KW-1185">Reference proteome</keyword>
<feature type="region of interest" description="Disordered" evidence="4">
    <location>
        <begin position="1"/>
        <end position="22"/>
    </location>
</feature>
<organism evidence="7 8">
    <name type="scientific">Sinomonas atrocyanea</name>
    <dbReference type="NCBI Taxonomy" id="37927"/>
    <lineage>
        <taxon>Bacteria</taxon>
        <taxon>Bacillati</taxon>
        <taxon>Actinomycetota</taxon>
        <taxon>Actinomycetes</taxon>
        <taxon>Micrococcales</taxon>
        <taxon>Micrococcaceae</taxon>
        <taxon>Sinomonas</taxon>
    </lineage>
</organism>
<dbReference type="GO" id="GO:0005829">
    <property type="term" value="C:cytosol"/>
    <property type="evidence" value="ECO:0007669"/>
    <property type="project" value="TreeGrafter"/>
</dbReference>
<dbReference type="GO" id="GO:0004252">
    <property type="term" value="F:serine-type endopeptidase activity"/>
    <property type="evidence" value="ECO:0007669"/>
    <property type="project" value="InterPro"/>
</dbReference>
<keyword evidence="1" id="KW-0645">Protease</keyword>
<dbReference type="PATRIC" id="fig|37927.3.peg.670"/>
<feature type="domain" description="Peptidase S9A N-terminal" evidence="6">
    <location>
        <begin position="21"/>
        <end position="394"/>
    </location>
</feature>
<accession>A0A127A111</accession>
<dbReference type="EMBL" id="CP014518">
    <property type="protein sequence ID" value="AMM31342.1"/>
    <property type="molecule type" value="Genomic_DNA"/>
</dbReference>
<dbReference type="Gene3D" id="2.130.10.120">
    <property type="entry name" value="Prolyl oligopeptidase, N-terminal domain"/>
    <property type="match status" value="1"/>
</dbReference>
<dbReference type="InterPro" id="IPR001375">
    <property type="entry name" value="Peptidase_S9_cat"/>
</dbReference>
<proteinExistence type="predicted"/>
<dbReference type="PRINTS" id="PR00862">
    <property type="entry name" value="PROLIGOPTASE"/>
</dbReference>
<dbReference type="KEGG" id="satk:SA2016_0652"/>
<evidence type="ECO:0000259" key="6">
    <source>
        <dbReference type="Pfam" id="PF02897"/>
    </source>
</evidence>
<dbReference type="PANTHER" id="PTHR42881">
    <property type="entry name" value="PROLYL ENDOPEPTIDASE"/>
    <property type="match status" value="1"/>
</dbReference>
<evidence type="ECO:0000313" key="7">
    <source>
        <dbReference type="EMBL" id="AMM31342.1"/>
    </source>
</evidence>
<gene>
    <name evidence="7" type="ORF">SA2016_0652</name>
</gene>
<dbReference type="AlphaFoldDB" id="A0A127A111"/>
<name>A0A127A111_9MICC</name>
<evidence type="ECO:0000256" key="3">
    <source>
        <dbReference type="ARBA" id="ARBA00022825"/>
    </source>
</evidence>
<feature type="domain" description="Peptidase S9 prolyl oligopeptidase catalytic" evidence="5">
    <location>
        <begin position="516"/>
        <end position="719"/>
    </location>
</feature>
<dbReference type="OrthoDB" id="9801421at2"/>
<evidence type="ECO:0000256" key="4">
    <source>
        <dbReference type="SAM" id="MobiDB-lite"/>
    </source>
</evidence>